<name>A0ABX8UUZ0_9BURK</name>
<evidence type="ECO:0000313" key="1">
    <source>
        <dbReference type="EMBL" id="QYD72828.1"/>
    </source>
</evidence>
<dbReference type="EMBL" id="CP080096">
    <property type="protein sequence ID" value="QYD72828.1"/>
    <property type="molecule type" value="Genomic_DNA"/>
</dbReference>
<dbReference type="Proteomes" id="UP000826462">
    <property type="component" value="Chromosome 2"/>
</dbReference>
<keyword evidence="2" id="KW-1185">Reference proteome</keyword>
<sequence length="64" mass="7244">MRRNLAFDAVENAVSSMVEGHGVLHFRVSRLLCAGDRKPNWLIADVEREIEVLASRNRENAVPQ</sequence>
<reference evidence="1 2" key="1">
    <citation type="submission" date="2021-07" db="EMBL/GenBank/DDBJ databases">
        <title>Paraburkholderia edwinii protects Aspergillus sp. from phenazines by acting as a toxin sponge.</title>
        <authorList>
            <person name="Dahlstrom K.M."/>
            <person name="Newman D.K."/>
        </authorList>
    </citation>
    <scope>NUCLEOTIDE SEQUENCE [LARGE SCALE GENOMIC DNA]</scope>
    <source>
        <strain evidence="1 2">Pe01</strain>
    </source>
</reference>
<protein>
    <submittedName>
        <fullName evidence="1">Uncharacterized protein</fullName>
    </submittedName>
</protein>
<organism evidence="1 2">
    <name type="scientific">Paraburkholderia edwinii</name>
    <dbReference type="NCBI Taxonomy" id="2861782"/>
    <lineage>
        <taxon>Bacteria</taxon>
        <taxon>Pseudomonadati</taxon>
        <taxon>Pseudomonadota</taxon>
        <taxon>Betaproteobacteria</taxon>
        <taxon>Burkholderiales</taxon>
        <taxon>Burkholderiaceae</taxon>
        <taxon>Paraburkholderia</taxon>
    </lineage>
</organism>
<gene>
    <name evidence="1" type="ORF">KZJ38_24370</name>
</gene>
<dbReference type="RefSeq" id="WP_219802255.1">
    <property type="nucleotide sequence ID" value="NZ_CP080096.1"/>
</dbReference>
<accession>A0ABX8UUZ0</accession>
<proteinExistence type="predicted"/>
<evidence type="ECO:0000313" key="2">
    <source>
        <dbReference type="Proteomes" id="UP000826462"/>
    </source>
</evidence>